<proteinExistence type="predicted"/>
<feature type="non-terminal residue" evidence="3">
    <location>
        <position position="1"/>
    </location>
</feature>
<dbReference type="SMART" id="SM00233">
    <property type="entry name" value="PH"/>
    <property type="match status" value="2"/>
</dbReference>
<dbReference type="InterPro" id="IPR001849">
    <property type="entry name" value="PH_domain"/>
</dbReference>
<feature type="domain" description="PH" evidence="2">
    <location>
        <begin position="65"/>
        <end position="163"/>
    </location>
</feature>
<dbReference type="Pfam" id="PF00169">
    <property type="entry name" value="PH"/>
    <property type="match status" value="1"/>
</dbReference>
<protein>
    <submittedName>
        <fullName evidence="3">Rho GTPase activating protein</fullName>
    </submittedName>
</protein>
<sequence length="432" mass="50276">NGIPSINASNNSSGKKTSAGRSVVFVDKEFAFAIVTAKRTFVLSAKDNFDLHSWQNAIENAAFGGRLHQGWLVKRGEMRKSWKKRWFVVFDTHEMRYYDNEQNMTPMGLIKLHEVLLMCPGDEDQYTLPYTVQLLTPDRNWVLAAKSQQQRDEWLLRLKEAIHGAKQLVTSHEGYLWKKSFKKGTVWRKRYFAMSKGWLFYFDTDFHCQKFKSIVFFSESFFQQAVQMYVKGNISLHETVIRKVKKIKIMWTRWHIRTHFPHPNKVPIILFPKIMSFKSLPAIEDITLHVPMKKILTTGSRLFTKHIMKIGSDLEYKDNPDENFSNVEIRLKGEVSKEIALSGTLISEDEDFDDETHYDSERDPNADKQTDKKQQETPSNDNTTNSHKFLEPEASRIPNELRKDLCSICSIPMELESGEMSKIPYLSKFSPV</sequence>
<dbReference type="Proteomes" id="UP000023152">
    <property type="component" value="Unassembled WGS sequence"/>
</dbReference>
<keyword evidence="4" id="KW-1185">Reference proteome</keyword>
<dbReference type="Gene3D" id="2.30.29.30">
    <property type="entry name" value="Pleckstrin-homology domain (PH domain)/Phosphotyrosine-binding domain (PTB)"/>
    <property type="match status" value="3"/>
</dbReference>
<reference evidence="3 4" key="1">
    <citation type="journal article" date="2013" name="Curr. Biol.">
        <title>The Genome of the Foraminiferan Reticulomyxa filosa.</title>
        <authorList>
            <person name="Glockner G."/>
            <person name="Hulsmann N."/>
            <person name="Schleicher M."/>
            <person name="Noegel A.A."/>
            <person name="Eichinger L."/>
            <person name="Gallinger C."/>
            <person name="Pawlowski J."/>
            <person name="Sierra R."/>
            <person name="Euteneuer U."/>
            <person name="Pillet L."/>
            <person name="Moustafa A."/>
            <person name="Platzer M."/>
            <person name="Groth M."/>
            <person name="Szafranski K."/>
            <person name="Schliwa M."/>
        </authorList>
    </citation>
    <scope>NUCLEOTIDE SEQUENCE [LARGE SCALE GENOMIC DNA]</scope>
</reference>
<dbReference type="PROSITE" id="PS50003">
    <property type="entry name" value="PH_DOMAIN"/>
    <property type="match status" value="2"/>
</dbReference>
<gene>
    <name evidence="3" type="ORF">RFI_24988</name>
</gene>
<dbReference type="InterPro" id="IPR011993">
    <property type="entry name" value="PH-like_dom_sf"/>
</dbReference>
<feature type="region of interest" description="Disordered" evidence="1">
    <location>
        <begin position="350"/>
        <end position="396"/>
    </location>
</feature>
<evidence type="ECO:0000259" key="2">
    <source>
        <dbReference type="PROSITE" id="PS50003"/>
    </source>
</evidence>
<evidence type="ECO:0000256" key="1">
    <source>
        <dbReference type="SAM" id="MobiDB-lite"/>
    </source>
</evidence>
<evidence type="ECO:0000313" key="4">
    <source>
        <dbReference type="Proteomes" id="UP000023152"/>
    </source>
</evidence>
<feature type="compositionally biased region" description="Basic and acidic residues" evidence="1">
    <location>
        <begin position="355"/>
        <end position="375"/>
    </location>
</feature>
<accession>X6MH82</accession>
<dbReference type="InterPro" id="IPR051707">
    <property type="entry name" value="PI-Interact_SigTrans_Reg"/>
</dbReference>
<comment type="caution">
    <text evidence="3">The sequence shown here is derived from an EMBL/GenBank/DDBJ whole genome shotgun (WGS) entry which is preliminary data.</text>
</comment>
<feature type="domain" description="PH" evidence="2">
    <location>
        <begin position="1"/>
        <end position="63"/>
    </location>
</feature>
<dbReference type="OrthoDB" id="10261837at2759"/>
<dbReference type="PANTHER" id="PTHR14336">
    <property type="entry name" value="TANDEM PH DOMAIN CONTAINING PROTEIN"/>
    <property type="match status" value="1"/>
</dbReference>
<evidence type="ECO:0000313" key="3">
    <source>
        <dbReference type="EMBL" id="ETO12390.1"/>
    </source>
</evidence>
<organism evidence="3 4">
    <name type="scientific">Reticulomyxa filosa</name>
    <dbReference type="NCBI Taxonomy" id="46433"/>
    <lineage>
        <taxon>Eukaryota</taxon>
        <taxon>Sar</taxon>
        <taxon>Rhizaria</taxon>
        <taxon>Retaria</taxon>
        <taxon>Foraminifera</taxon>
        <taxon>Monothalamids</taxon>
        <taxon>Reticulomyxidae</taxon>
        <taxon>Reticulomyxa</taxon>
    </lineage>
</organism>
<dbReference type="FunFam" id="2.30.29.30:FF:000286">
    <property type="entry name" value="PH-protein kinase domain containing protein"/>
    <property type="match status" value="1"/>
</dbReference>
<feature type="compositionally biased region" description="Polar residues" evidence="1">
    <location>
        <begin position="376"/>
        <end position="387"/>
    </location>
</feature>
<dbReference type="PANTHER" id="PTHR14336:SF8">
    <property type="entry name" value="PROTEIN OPY1"/>
    <property type="match status" value="1"/>
</dbReference>
<dbReference type="EMBL" id="ASPP01021449">
    <property type="protein sequence ID" value="ETO12390.1"/>
    <property type="molecule type" value="Genomic_DNA"/>
</dbReference>
<name>X6MH82_RETFI</name>
<dbReference type="SUPFAM" id="SSF50729">
    <property type="entry name" value="PH domain-like"/>
    <property type="match status" value="3"/>
</dbReference>
<dbReference type="AlphaFoldDB" id="X6MH82"/>